<accession>A0A6J6KCG6</accession>
<name>A0A6J6KCG6_9ZZZZ</name>
<dbReference type="InterPro" id="IPR017703">
    <property type="entry name" value="YgfZ/GCV_T_CS"/>
</dbReference>
<evidence type="ECO:0000256" key="2">
    <source>
        <dbReference type="ARBA" id="ARBA00022946"/>
    </source>
</evidence>
<dbReference type="AlphaFoldDB" id="A0A6J6KCG6"/>
<dbReference type="PANTHER" id="PTHR22602:SF0">
    <property type="entry name" value="TRANSFERASE CAF17, MITOCHONDRIAL-RELATED"/>
    <property type="match status" value="1"/>
</dbReference>
<evidence type="ECO:0000256" key="1">
    <source>
        <dbReference type="ARBA" id="ARBA00004173"/>
    </source>
</evidence>
<proteinExistence type="predicted"/>
<reference evidence="4" key="1">
    <citation type="submission" date="2020-05" db="EMBL/GenBank/DDBJ databases">
        <authorList>
            <person name="Chiriac C."/>
            <person name="Salcher M."/>
            <person name="Ghai R."/>
            <person name="Kavagutti S V."/>
        </authorList>
    </citation>
    <scope>NUCLEOTIDE SEQUENCE</scope>
</reference>
<dbReference type="PIRSF" id="PIRSF006487">
    <property type="entry name" value="GcvT"/>
    <property type="match status" value="1"/>
</dbReference>
<dbReference type="InterPro" id="IPR045179">
    <property type="entry name" value="YgfZ/GcvT"/>
</dbReference>
<protein>
    <submittedName>
        <fullName evidence="4">Unannotated protein</fullName>
    </submittedName>
</protein>
<dbReference type="EMBL" id="CAEZWH010000030">
    <property type="protein sequence ID" value="CAB4647172.1"/>
    <property type="molecule type" value="Genomic_DNA"/>
</dbReference>
<keyword evidence="2" id="KW-0809">Transit peptide</keyword>
<sequence>MVDSATSAFWVPFVRDVVTVTGSDARKYLHSQLSQNIETMQPGDVRASFVLQPTGKIDALLRVSCAANDRFVLDTEAGYGESLVARLKRFKIRVNADLDLQQQTWRAIRNCGGTAIEGSLAAWRADGTAADVFSPALTLPSNIPQGTTEQFTAARVAAMWPIMGVDISTDMIPAETGIVECAVSFTKGCYPGQELVERMDSRGSTAPKMLMRIDCPIDAVAGANVVVNDVTVGTYTTVVGTQAIALIKRGSVLA</sequence>
<comment type="subcellular location">
    <subcellularLocation>
        <location evidence="1">Mitochondrion</location>
    </subcellularLocation>
</comment>
<gene>
    <name evidence="4" type="ORF">UFOPK2195_00271</name>
</gene>
<organism evidence="4">
    <name type="scientific">freshwater metagenome</name>
    <dbReference type="NCBI Taxonomy" id="449393"/>
    <lineage>
        <taxon>unclassified sequences</taxon>
        <taxon>metagenomes</taxon>
        <taxon>ecological metagenomes</taxon>
    </lineage>
</organism>
<dbReference type="SUPFAM" id="SSF103025">
    <property type="entry name" value="Folate-binding domain"/>
    <property type="match status" value="1"/>
</dbReference>
<dbReference type="NCBIfam" id="TIGR03317">
    <property type="entry name" value="ygfZ_signature"/>
    <property type="match status" value="1"/>
</dbReference>
<dbReference type="InterPro" id="IPR027266">
    <property type="entry name" value="TrmE/GcvT-like"/>
</dbReference>
<keyword evidence="3" id="KW-0496">Mitochondrion</keyword>
<evidence type="ECO:0000256" key="3">
    <source>
        <dbReference type="ARBA" id="ARBA00023128"/>
    </source>
</evidence>
<dbReference type="GO" id="GO:0005739">
    <property type="term" value="C:mitochondrion"/>
    <property type="evidence" value="ECO:0007669"/>
    <property type="project" value="UniProtKB-SubCell"/>
</dbReference>
<dbReference type="PANTHER" id="PTHR22602">
    <property type="entry name" value="TRANSFERASE CAF17, MITOCHONDRIAL-RELATED"/>
    <property type="match status" value="1"/>
</dbReference>
<evidence type="ECO:0000313" key="4">
    <source>
        <dbReference type="EMBL" id="CAB4647172.1"/>
    </source>
</evidence>
<dbReference type="GO" id="GO:0016226">
    <property type="term" value="P:iron-sulfur cluster assembly"/>
    <property type="evidence" value="ECO:0007669"/>
    <property type="project" value="TreeGrafter"/>
</dbReference>
<dbReference type="Gene3D" id="3.30.1360.120">
    <property type="entry name" value="Probable tRNA modification gtpase trme, domain 1"/>
    <property type="match status" value="2"/>
</dbReference>